<dbReference type="GO" id="GO:0098632">
    <property type="term" value="F:cell-cell adhesion mediator activity"/>
    <property type="evidence" value="ECO:0007669"/>
    <property type="project" value="TreeGrafter"/>
</dbReference>
<dbReference type="FunFam" id="2.60.40.10:FF:000053">
    <property type="entry name" value="Roundabout guidance receptor 1"/>
    <property type="match status" value="1"/>
</dbReference>
<dbReference type="GO" id="GO:0007411">
    <property type="term" value="P:axon guidance"/>
    <property type="evidence" value="ECO:0007669"/>
    <property type="project" value="TreeGrafter"/>
</dbReference>
<dbReference type="SMART" id="SM00406">
    <property type="entry name" value="IGv"/>
    <property type="match status" value="2"/>
</dbReference>
<dbReference type="Gene3D" id="2.60.40.10">
    <property type="entry name" value="Immunoglobulins"/>
    <property type="match status" value="3"/>
</dbReference>
<keyword evidence="2" id="KW-0812">Transmembrane</keyword>
<keyword evidence="5" id="KW-1133">Transmembrane helix</keyword>
<dbReference type="InterPro" id="IPR036179">
    <property type="entry name" value="Ig-like_dom_sf"/>
</dbReference>
<dbReference type="PROSITE" id="PS50835">
    <property type="entry name" value="IG_LIKE"/>
    <property type="match status" value="3"/>
</dbReference>
<comment type="subcellular location">
    <subcellularLocation>
        <location evidence="1">Membrane</location>
        <topology evidence="1">Single-pass membrane protein</topology>
    </subcellularLocation>
</comment>
<evidence type="ECO:0000256" key="8">
    <source>
        <dbReference type="ARBA" id="ARBA00023319"/>
    </source>
</evidence>
<accession>A0A4Y2LAC2</accession>
<organism evidence="10 11">
    <name type="scientific">Araneus ventricosus</name>
    <name type="common">Orbweaver spider</name>
    <name type="synonym">Epeira ventricosa</name>
    <dbReference type="NCBI Taxonomy" id="182803"/>
    <lineage>
        <taxon>Eukaryota</taxon>
        <taxon>Metazoa</taxon>
        <taxon>Ecdysozoa</taxon>
        <taxon>Arthropoda</taxon>
        <taxon>Chelicerata</taxon>
        <taxon>Arachnida</taxon>
        <taxon>Araneae</taxon>
        <taxon>Araneomorphae</taxon>
        <taxon>Entelegynae</taxon>
        <taxon>Araneoidea</taxon>
        <taxon>Araneidae</taxon>
        <taxon>Araneus</taxon>
    </lineage>
</organism>
<dbReference type="OrthoDB" id="6427280at2759"/>
<evidence type="ECO:0000256" key="4">
    <source>
        <dbReference type="ARBA" id="ARBA00022737"/>
    </source>
</evidence>
<feature type="domain" description="Ig-like" evidence="9">
    <location>
        <begin position="1"/>
        <end position="76"/>
    </location>
</feature>
<evidence type="ECO:0000256" key="2">
    <source>
        <dbReference type="ARBA" id="ARBA00022692"/>
    </source>
</evidence>
<gene>
    <name evidence="10" type="primary">ROBO3_0</name>
    <name evidence="10" type="ORF">AVEN_157921_1</name>
</gene>
<dbReference type="SMART" id="SM00409">
    <property type="entry name" value="IG"/>
    <property type="match status" value="3"/>
</dbReference>
<evidence type="ECO:0000313" key="10">
    <source>
        <dbReference type="EMBL" id="GBN11414.1"/>
    </source>
</evidence>
<dbReference type="AlphaFoldDB" id="A0A4Y2LAC2"/>
<dbReference type="GO" id="GO:0030424">
    <property type="term" value="C:axon"/>
    <property type="evidence" value="ECO:0007669"/>
    <property type="project" value="TreeGrafter"/>
</dbReference>
<dbReference type="PANTHER" id="PTHR10075:SF100">
    <property type="entry name" value="FASCICLIN-2"/>
    <property type="match status" value="1"/>
</dbReference>
<evidence type="ECO:0000256" key="3">
    <source>
        <dbReference type="ARBA" id="ARBA00022729"/>
    </source>
</evidence>
<evidence type="ECO:0000259" key="9">
    <source>
        <dbReference type="PROSITE" id="PS50835"/>
    </source>
</evidence>
<dbReference type="InterPro" id="IPR007110">
    <property type="entry name" value="Ig-like_dom"/>
</dbReference>
<dbReference type="GO" id="GO:0007156">
    <property type="term" value="P:homophilic cell adhesion via plasma membrane adhesion molecules"/>
    <property type="evidence" value="ECO:0007669"/>
    <property type="project" value="TreeGrafter"/>
</dbReference>
<dbReference type="InterPro" id="IPR013098">
    <property type="entry name" value="Ig_I-set"/>
</dbReference>
<dbReference type="InterPro" id="IPR003599">
    <property type="entry name" value="Ig_sub"/>
</dbReference>
<evidence type="ECO:0000256" key="5">
    <source>
        <dbReference type="ARBA" id="ARBA00022989"/>
    </source>
</evidence>
<dbReference type="InterPro" id="IPR013106">
    <property type="entry name" value="Ig_V-set"/>
</dbReference>
<keyword evidence="4" id="KW-0677">Repeat</keyword>
<dbReference type="GO" id="GO:0005886">
    <property type="term" value="C:plasma membrane"/>
    <property type="evidence" value="ECO:0007669"/>
    <property type="project" value="TreeGrafter"/>
</dbReference>
<dbReference type="InterPro" id="IPR003598">
    <property type="entry name" value="Ig_sub2"/>
</dbReference>
<dbReference type="SUPFAM" id="SSF48726">
    <property type="entry name" value="Immunoglobulin"/>
    <property type="match status" value="3"/>
</dbReference>
<keyword evidence="11" id="KW-1185">Reference proteome</keyword>
<reference evidence="10 11" key="1">
    <citation type="journal article" date="2019" name="Sci. Rep.">
        <title>Orb-weaving spider Araneus ventricosus genome elucidates the spidroin gene catalogue.</title>
        <authorList>
            <person name="Kono N."/>
            <person name="Nakamura H."/>
            <person name="Ohtoshi R."/>
            <person name="Moran D.A.P."/>
            <person name="Shinohara A."/>
            <person name="Yoshida Y."/>
            <person name="Fujiwara M."/>
            <person name="Mori M."/>
            <person name="Tomita M."/>
            <person name="Arakawa K."/>
        </authorList>
    </citation>
    <scope>NUCLEOTIDE SEQUENCE [LARGE SCALE GENOMIC DNA]</scope>
</reference>
<dbReference type="FunFam" id="2.60.40.10:FF:000008">
    <property type="entry name" value="roundabout homolog 2 isoform X2"/>
    <property type="match status" value="1"/>
</dbReference>
<dbReference type="SMART" id="SM00408">
    <property type="entry name" value="IGc2"/>
    <property type="match status" value="3"/>
</dbReference>
<proteinExistence type="predicted"/>
<dbReference type="Proteomes" id="UP000499080">
    <property type="component" value="Unassembled WGS sequence"/>
</dbReference>
<evidence type="ECO:0000256" key="7">
    <source>
        <dbReference type="ARBA" id="ARBA00023157"/>
    </source>
</evidence>
<keyword evidence="6" id="KW-0472">Membrane</keyword>
<keyword evidence="7" id="KW-1015">Disulfide bond</keyword>
<protein>
    <submittedName>
        <fullName evidence="10">Roundabout 3</fullName>
    </submittedName>
</protein>
<dbReference type="PANTHER" id="PTHR10075">
    <property type="entry name" value="BASIGIN RELATED"/>
    <property type="match status" value="1"/>
</dbReference>
<evidence type="ECO:0000256" key="1">
    <source>
        <dbReference type="ARBA" id="ARBA00004167"/>
    </source>
</evidence>
<feature type="domain" description="Ig-like" evidence="9">
    <location>
        <begin position="81"/>
        <end position="165"/>
    </location>
</feature>
<keyword evidence="8" id="KW-0393">Immunoglobulin domain</keyword>
<evidence type="ECO:0000313" key="11">
    <source>
        <dbReference type="Proteomes" id="UP000499080"/>
    </source>
</evidence>
<dbReference type="EMBL" id="BGPR01005572">
    <property type="protein sequence ID" value="GBN11414.1"/>
    <property type="molecule type" value="Genomic_DNA"/>
</dbReference>
<evidence type="ECO:0000256" key="6">
    <source>
        <dbReference type="ARBA" id="ARBA00023136"/>
    </source>
</evidence>
<dbReference type="InterPro" id="IPR013783">
    <property type="entry name" value="Ig-like_fold"/>
</dbReference>
<feature type="domain" description="Ig-like" evidence="9">
    <location>
        <begin position="170"/>
        <end position="262"/>
    </location>
</feature>
<sequence>MGESTVLECVPPKGHPEPTVRWRKDGEYVNTNKGRFRIVSPGNLVISDVRQSDEGHYRCVAENMAGFRESTPAIMTVHVKPFFVREPDHVTVLADEDVQFECKVGGDPLPTITWRRQDGKMPVGRAQIQEDKSLLIKDVLPSDEGMYICEAENPVGIISASVTLTVHSRPVFLKTPRDQRVGLNGIAKFECSATGNPPPSVFWTKEGNQVLMFPERSFGRFSVTHEGMLIISGVMKEDKGYYTCSVVSGVGSTMAKAYLEVTVEILERSTLYIVAIFRELTINLECSGVEHLETGVCWDGPRVEEPPDGRGGCSRSLARKHHLCAQGKRLVGRAQEDDGRREIADS</sequence>
<dbReference type="GO" id="GO:0070593">
    <property type="term" value="P:dendrite self-avoidance"/>
    <property type="evidence" value="ECO:0007669"/>
    <property type="project" value="TreeGrafter"/>
</dbReference>
<dbReference type="Pfam" id="PF07679">
    <property type="entry name" value="I-set"/>
    <property type="match status" value="3"/>
</dbReference>
<name>A0A4Y2LAC2_ARAVE</name>
<keyword evidence="3" id="KW-0732">Signal</keyword>
<comment type="caution">
    <text evidence="10">The sequence shown here is derived from an EMBL/GenBank/DDBJ whole genome shotgun (WGS) entry which is preliminary data.</text>
</comment>